<evidence type="ECO:0000313" key="1">
    <source>
        <dbReference type="EMBL" id="ERN10643.1"/>
    </source>
</evidence>
<dbReference type="EMBL" id="KI392812">
    <property type="protein sequence ID" value="ERN10643.1"/>
    <property type="molecule type" value="Genomic_DNA"/>
</dbReference>
<organism evidence="1 2">
    <name type="scientific">Amborella trichopoda</name>
    <dbReference type="NCBI Taxonomy" id="13333"/>
    <lineage>
        <taxon>Eukaryota</taxon>
        <taxon>Viridiplantae</taxon>
        <taxon>Streptophyta</taxon>
        <taxon>Embryophyta</taxon>
        <taxon>Tracheophyta</taxon>
        <taxon>Spermatophyta</taxon>
        <taxon>Magnoliopsida</taxon>
        <taxon>Amborellales</taxon>
        <taxon>Amborellaceae</taxon>
        <taxon>Amborella</taxon>
    </lineage>
</organism>
<dbReference type="Gramene" id="ERN10643">
    <property type="protein sequence ID" value="ERN10643"/>
    <property type="gene ID" value="AMTR_s00028p00205000"/>
</dbReference>
<dbReference type="Proteomes" id="UP000017836">
    <property type="component" value="Unassembled WGS sequence"/>
</dbReference>
<sequence length="73" mass="8236">MDQRLFNASKTESYDAFLALVYKDEGILDGVAAVSFDTSLHLVCRYGQVEMAKVILRLRPQMPLAMNIQELCP</sequence>
<protein>
    <submittedName>
        <fullName evidence="1">Uncharacterized protein</fullName>
    </submittedName>
</protein>
<proteinExistence type="predicted"/>
<evidence type="ECO:0000313" key="2">
    <source>
        <dbReference type="Proteomes" id="UP000017836"/>
    </source>
</evidence>
<accession>W1PRH4</accession>
<dbReference type="HOGENOM" id="CLU_2708118_0_0_1"/>
<name>W1PRH4_AMBTC</name>
<reference evidence="2" key="1">
    <citation type="journal article" date="2013" name="Science">
        <title>The Amborella genome and the evolution of flowering plants.</title>
        <authorList>
            <consortium name="Amborella Genome Project"/>
        </authorList>
    </citation>
    <scope>NUCLEOTIDE SEQUENCE [LARGE SCALE GENOMIC DNA]</scope>
</reference>
<gene>
    <name evidence="1" type="ORF">AMTR_s00028p00205000</name>
</gene>
<keyword evidence="2" id="KW-1185">Reference proteome</keyword>
<dbReference type="AlphaFoldDB" id="W1PRH4"/>